<evidence type="ECO:0000259" key="1">
    <source>
        <dbReference type="PROSITE" id="PS50181"/>
    </source>
</evidence>
<dbReference type="EnsemblMetazoa" id="tetur01g08240.1">
    <property type="protein sequence ID" value="tetur01g08240.1"/>
    <property type="gene ID" value="tetur01g08240"/>
</dbReference>
<proteinExistence type="predicted"/>
<organism evidence="2 3">
    <name type="scientific">Tetranychus urticae</name>
    <name type="common">Two-spotted spider mite</name>
    <dbReference type="NCBI Taxonomy" id="32264"/>
    <lineage>
        <taxon>Eukaryota</taxon>
        <taxon>Metazoa</taxon>
        <taxon>Ecdysozoa</taxon>
        <taxon>Arthropoda</taxon>
        <taxon>Chelicerata</taxon>
        <taxon>Arachnida</taxon>
        <taxon>Acari</taxon>
        <taxon>Acariformes</taxon>
        <taxon>Trombidiformes</taxon>
        <taxon>Prostigmata</taxon>
        <taxon>Eleutherengona</taxon>
        <taxon>Raphignathae</taxon>
        <taxon>Tetranychoidea</taxon>
        <taxon>Tetranychidae</taxon>
        <taxon>Tetranychus</taxon>
    </lineage>
</organism>
<dbReference type="InterPro" id="IPR001810">
    <property type="entry name" value="F-box_dom"/>
</dbReference>
<dbReference type="EMBL" id="CAEY01000456">
    <property type="status" value="NOT_ANNOTATED_CDS"/>
    <property type="molecule type" value="Genomic_DNA"/>
</dbReference>
<dbReference type="Gene3D" id="1.20.1280.50">
    <property type="match status" value="1"/>
</dbReference>
<keyword evidence="3" id="KW-1185">Reference proteome</keyword>
<feature type="domain" description="F-box" evidence="1">
    <location>
        <begin position="1"/>
        <end position="48"/>
    </location>
</feature>
<dbReference type="SUPFAM" id="SSF81383">
    <property type="entry name" value="F-box domain"/>
    <property type="match status" value="1"/>
</dbReference>
<dbReference type="Proteomes" id="UP000015104">
    <property type="component" value="Unassembled WGS sequence"/>
</dbReference>
<dbReference type="InterPro" id="IPR032675">
    <property type="entry name" value="LRR_dom_sf"/>
</dbReference>
<dbReference type="PROSITE" id="PS50181">
    <property type="entry name" value="FBOX"/>
    <property type="match status" value="1"/>
</dbReference>
<reference evidence="3" key="1">
    <citation type="submission" date="2011-08" db="EMBL/GenBank/DDBJ databases">
        <authorList>
            <person name="Rombauts S."/>
        </authorList>
    </citation>
    <scope>NUCLEOTIDE SEQUENCE</scope>
    <source>
        <strain evidence="3">London</strain>
    </source>
</reference>
<dbReference type="SUPFAM" id="SSF52047">
    <property type="entry name" value="RNI-like"/>
    <property type="match status" value="1"/>
</dbReference>
<name>T1JRV0_TETUR</name>
<reference evidence="2" key="2">
    <citation type="submission" date="2015-06" db="UniProtKB">
        <authorList>
            <consortium name="EnsemblMetazoa"/>
        </authorList>
    </citation>
    <scope>IDENTIFICATION</scope>
</reference>
<evidence type="ECO:0000313" key="3">
    <source>
        <dbReference type="Proteomes" id="UP000015104"/>
    </source>
</evidence>
<dbReference type="InterPro" id="IPR036047">
    <property type="entry name" value="F-box-like_dom_sf"/>
</dbReference>
<dbReference type="HOGENOM" id="CLU_135841_0_0_1"/>
<sequence>MFLNQLPDECLLIIFRLMNDLDDLLNCYKVCSKWHHLIEERTRKVKYLVVLIILLRIEKVHEQLDPKIPFQPHLVYIGDFSYGFRKKVKYEDIVTLVKQMKSLKGLIREFYDTDYPILQHCDQLEMVSSDYIEPCMEKSGVNIKQLHLWSYTLDLFKRDAHYFPNLERLSIYNNAGRPDVLYDGPILRKLKIVELALSSYHSTDIYYGFQFMDSCPNLQSAHINLDADRINIFFESIKHEPLRDLVIEWYDPDYADSVNWDEFKRLFMKYPNLKHLSLVGNKSLDDDHVEQLVRILPNLVLFAVRECRRVTQKAADYIQDYNKLYGRSIKFYFDENYNEIRSDFPQLLTKYVKISEGFDFMKHCFLKHFHSLSTFLISDED</sequence>
<accession>T1JRV0</accession>
<dbReference type="AlphaFoldDB" id="T1JRV0"/>
<dbReference type="Gene3D" id="3.80.10.10">
    <property type="entry name" value="Ribonuclease Inhibitor"/>
    <property type="match status" value="1"/>
</dbReference>
<evidence type="ECO:0000313" key="2">
    <source>
        <dbReference type="EnsemblMetazoa" id="tetur01g08240.1"/>
    </source>
</evidence>
<protein>
    <recommendedName>
        <fullName evidence="1">F-box domain-containing protein</fullName>
    </recommendedName>
</protein>
<dbReference type="Pfam" id="PF12937">
    <property type="entry name" value="F-box-like"/>
    <property type="match status" value="1"/>
</dbReference>